<comment type="caution">
    <text evidence="3">The sequence shown here is derived from an EMBL/GenBank/DDBJ whole genome shotgun (WGS) entry which is preliminary data.</text>
</comment>
<dbReference type="RefSeq" id="WP_046005916.1">
    <property type="nucleotide sequence ID" value="NZ_JXYA01000038.1"/>
</dbReference>
<evidence type="ECO:0000256" key="1">
    <source>
        <dbReference type="SAM" id="Phobius"/>
    </source>
</evidence>
<organism evidence="3 4">
    <name type="scientific">Pseudoalteromonas rubra</name>
    <dbReference type="NCBI Taxonomy" id="43658"/>
    <lineage>
        <taxon>Bacteria</taxon>
        <taxon>Pseudomonadati</taxon>
        <taxon>Pseudomonadota</taxon>
        <taxon>Gammaproteobacteria</taxon>
        <taxon>Alteromonadales</taxon>
        <taxon>Pseudoalteromonadaceae</taxon>
        <taxon>Pseudoalteromonas</taxon>
    </lineage>
</organism>
<name>A0A0F4QJ49_9GAMM</name>
<dbReference type="Pfam" id="PF11893">
    <property type="entry name" value="DUF3413"/>
    <property type="match status" value="1"/>
</dbReference>
<keyword evidence="1" id="KW-1133">Transmembrane helix</keyword>
<feature type="transmembrane region" description="Helical" evidence="1">
    <location>
        <begin position="176"/>
        <end position="195"/>
    </location>
</feature>
<accession>A0A0F4QJ49</accession>
<dbReference type="PATRIC" id="fig|43658.5.peg.3301"/>
<dbReference type="EMBL" id="JXYA01000038">
    <property type="protein sequence ID" value="KJZ07349.1"/>
    <property type="molecule type" value="Genomic_DNA"/>
</dbReference>
<keyword evidence="1" id="KW-0472">Membrane</keyword>
<keyword evidence="1" id="KW-0812">Transmembrane</keyword>
<feature type="transmembrane region" description="Helical" evidence="1">
    <location>
        <begin position="21"/>
        <end position="40"/>
    </location>
</feature>
<feature type="transmembrane region" description="Helical" evidence="1">
    <location>
        <begin position="132"/>
        <end position="156"/>
    </location>
</feature>
<evidence type="ECO:0000313" key="4">
    <source>
        <dbReference type="Proteomes" id="UP000033452"/>
    </source>
</evidence>
<feature type="domain" description="Inner membrane protein YejM N-terminal" evidence="2">
    <location>
        <begin position="9"/>
        <end position="242"/>
    </location>
</feature>
<sequence length="498" mass="55528">MNLSSHSPFSSKASQLLSWGHWFTFANIGLVLLITLSYLAADKAPTTTLGWIYMLVTWLSHTSFITFCVFVLSIFPLSLIFPYPRHIRGMAACIATLGITVLSVDAFVYFQLGYHLNLQALPEILSLFWKTISGSPAVNSLIVLAMIAAILGFELIVGNHAWRHLERLKSYAFPKFASTVLVTCFATSHIMHIWADANSYFDITMQDNVLPLSYPTTAKTLLARHELLDMQKYNQARSLNVGPNEVSYHPPASLASCPAQDTAVNLYIVKTLSEQTDISLMQLGWHRSEQLLVPTLAEDFQFNLLYALPAYYKRPLMDNRVPPVWSSRLSLSVTGLDKFAYIDDTKSADVRVSYQTQSPAFNEDTTPTVVIVEPASSDMVTTTRFYTNIPAFAGYSELFQISDVLTTITAEHFQCSALATASMLGNNIATDTLNEGVNYSRGVLVAYKKDRITLIAQDGSYKQISAKEGFTLDQKLDVPFLIQSIKRLKQFNQTPATK</sequence>
<evidence type="ECO:0000313" key="3">
    <source>
        <dbReference type="EMBL" id="KJZ07349.1"/>
    </source>
</evidence>
<dbReference type="OrthoDB" id="236686at2"/>
<evidence type="ECO:0000259" key="2">
    <source>
        <dbReference type="Pfam" id="PF11893"/>
    </source>
</evidence>
<protein>
    <submittedName>
        <fullName evidence="3">Sulfatase</fullName>
    </submittedName>
</protein>
<gene>
    <name evidence="3" type="ORF">TW77_15615</name>
</gene>
<reference evidence="3 4" key="1">
    <citation type="journal article" date="2015" name="BMC Genomics">
        <title>Genome mining reveals unlocked bioactive potential of marine Gram-negative bacteria.</title>
        <authorList>
            <person name="Machado H."/>
            <person name="Sonnenschein E.C."/>
            <person name="Melchiorsen J."/>
            <person name="Gram L."/>
        </authorList>
    </citation>
    <scope>NUCLEOTIDE SEQUENCE [LARGE SCALE GENOMIC DNA]</scope>
    <source>
        <strain evidence="3 4">S2471</strain>
    </source>
</reference>
<dbReference type="Proteomes" id="UP000033452">
    <property type="component" value="Unassembled WGS sequence"/>
</dbReference>
<dbReference type="AlphaFoldDB" id="A0A0F4QJ49"/>
<feature type="transmembrane region" description="Helical" evidence="1">
    <location>
        <begin position="52"/>
        <end position="77"/>
    </location>
</feature>
<proteinExistence type="predicted"/>
<feature type="transmembrane region" description="Helical" evidence="1">
    <location>
        <begin position="89"/>
        <end position="112"/>
    </location>
</feature>
<dbReference type="InterPro" id="IPR024588">
    <property type="entry name" value="YejM_N"/>
</dbReference>
<keyword evidence="4" id="KW-1185">Reference proteome</keyword>